<dbReference type="InterPro" id="IPR001841">
    <property type="entry name" value="Znf_RING"/>
</dbReference>
<feature type="chain" id="PRO_5008060383" description="RING-type domain-containing protein" evidence="2">
    <location>
        <begin position="36"/>
        <end position="577"/>
    </location>
</feature>
<keyword evidence="5" id="KW-1185">Reference proteome</keyword>
<dbReference type="Gene3D" id="3.30.40.10">
    <property type="entry name" value="Zinc/RING finger domain, C3HC4 (zinc finger)"/>
    <property type="match status" value="1"/>
</dbReference>
<dbReference type="AlphaFoldDB" id="A0A177EGR9"/>
<keyword evidence="1" id="KW-0863">Zinc-finger</keyword>
<reference evidence="4 5" key="1">
    <citation type="submission" date="2016-02" db="EMBL/GenBank/DDBJ databases">
        <title>Discovery of a natural microsporidian pathogen with a broad tissue tropism in Caenorhabditis elegans.</title>
        <authorList>
            <person name="Luallen R.J."/>
            <person name="Reinke A.W."/>
            <person name="Tong L."/>
            <person name="Botts M.R."/>
            <person name="Felix M.-A."/>
            <person name="Troemel E.R."/>
        </authorList>
    </citation>
    <scope>NUCLEOTIDE SEQUENCE [LARGE SCALE GENOMIC DNA]</scope>
    <source>
        <strain evidence="4 5">JUm2807</strain>
    </source>
</reference>
<keyword evidence="1" id="KW-0862">Zinc</keyword>
<evidence type="ECO:0000313" key="4">
    <source>
        <dbReference type="EMBL" id="OAG31165.1"/>
    </source>
</evidence>
<dbReference type="GO" id="GO:0008270">
    <property type="term" value="F:zinc ion binding"/>
    <property type="evidence" value="ECO:0007669"/>
    <property type="project" value="UniProtKB-KW"/>
</dbReference>
<dbReference type="RefSeq" id="XP_067544886.1">
    <property type="nucleotide sequence ID" value="XM_067688996.1"/>
</dbReference>
<dbReference type="InterPro" id="IPR013083">
    <property type="entry name" value="Znf_RING/FYVE/PHD"/>
</dbReference>
<comment type="caution">
    <text evidence="4">The sequence shown here is derived from an EMBL/GenBank/DDBJ whole genome shotgun (WGS) entry which is preliminary data.</text>
</comment>
<dbReference type="VEuPathDB" id="MicrosporidiaDB:NEDG_01578"/>
<feature type="domain" description="RING-type" evidence="3">
    <location>
        <begin position="482"/>
        <end position="538"/>
    </location>
</feature>
<keyword evidence="1" id="KW-0479">Metal-binding</keyword>
<name>A0A177EGR9_9MICR</name>
<evidence type="ECO:0000256" key="1">
    <source>
        <dbReference type="PROSITE-ProRule" id="PRU00175"/>
    </source>
</evidence>
<gene>
    <name evidence="4" type="ORF">NEDG_01578</name>
</gene>
<evidence type="ECO:0000313" key="5">
    <source>
        <dbReference type="Proteomes" id="UP000185944"/>
    </source>
</evidence>
<feature type="signal peptide" evidence="2">
    <location>
        <begin position="1"/>
        <end position="35"/>
    </location>
</feature>
<dbReference type="PROSITE" id="PS50089">
    <property type="entry name" value="ZF_RING_2"/>
    <property type="match status" value="1"/>
</dbReference>
<dbReference type="GeneID" id="93647928"/>
<evidence type="ECO:0000256" key="2">
    <source>
        <dbReference type="SAM" id="SignalP"/>
    </source>
</evidence>
<sequence>MISAKAFQYTCSPKNRSAKTLIVWFLALCALASSAQDIEEATALHCAETLAFFAASNCKLRTVKINAKTHILKNQGTVCAICLYKYTLNAIPERMVPGLFFDVLKIEGSRRSYNGPPDSVLFEKIFNALGTLHARKLMLSSLRGVSPPFPAPPNSSYTERLSRAFTNAFCSESDDAFTLDASDSEDDLEPALSLEVLEMCCVSLPFITWFQGSVDMRSCMVALSIHCLLDFDSLEFLDGFKVAGVLELRLHSLHSLQSLTCQLLQEGRVQNVLVIEAIPHTLTVTRETLRGIASRRWKYLKVPESMWRWLIREAEHPICAKTLSLTMHWQRDFEHLVCTPRTTPNAVAQVEGCIITVCGDNARLSMLGLVNLLTWVCISFQGLEDIEVASSLSSEVGALLSEKSFDLKTFPRLTTLRVGNIRCHLHSRKNILCLSFGASAVWASGALRSELAWTSANLLDTLPTDICAMLSPPLKKDHLPGCSVCWITPEEFSGPEEEDPPFLCVLDKAGHVVCSACLEGLVQSARHSDGTFACPMCRQRMSSLLTKYAVTKSVEGLYFLEAAPSNNQRDVIKIPPG</sequence>
<organism evidence="4 5">
    <name type="scientific">Nematocida displodere</name>
    <dbReference type="NCBI Taxonomy" id="1805483"/>
    <lineage>
        <taxon>Eukaryota</taxon>
        <taxon>Fungi</taxon>
        <taxon>Fungi incertae sedis</taxon>
        <taxon>Microsporidia</taxon>
        <taxon>Nematocida</taxon>
    </lineage>
</organism>
<dbReference type="EMBL" id="LTDL01000021">
    <property type="protein sequence ID" value="OAG31165.1"/>
    <property type="molecule type" value="Genomic_DNA"/>
</dbReference>
<dbReference type="SUPFAM" id="SSF57850">
    <property type="entry name" value="RING/U-box"/>
    <property type="match status" value="1"/>
</dbReference>
<accession>A0A177EGR9</accession>
<dbReference type="Proteomes" id="UP000185944">
    <property type="component" value="Unassembled WGS sequence"/>
</dbReference>
<proteinExistence type="predicted"/>
<keyword evidence="2" id="KW-0732">Signal</keyword>
<evidence type="ECO:0000259" key="3">
    <source>
        <dbReference type="PROSITE" id="PS50089"/>
    </source>
</evidence>
<protein>
    <recommendedName>
        <fullName evidence="3">RING-type domain-containing protein</fullName>
    </recommendedName>
</protein>